<keyword evidence="3" id="KW-1185">Reference proteome</keyword>
<dbReference type="RefSeq" id="WP_250592005.1">
    <property type="nucleotide sequence ID" value="NZ_JAMLJM010000002.1"/>
</dbReference>
<keyword evidence="1" id="KW-0472">Membrane</keyword>
<keyword evidence="1" id="KW-0812">Transmembrane</keyword>
<dbReference type="Proteomes" id="UP001317191">
    <property type="component" value="Unassembled WGS sequence"/>
</dbReference>
<comment type="caution">
    <text evidence="2">The sequence shown here is derived from an EMBL/GenBank/DDBJ whole genome shotgun (WGS) entry which is preliminary data.</text>
</comment>
<reference evidence="2 3" key="1">
    <citation type="submission" date="2022-05" db="EMBL/GenBank/DDBJ databases">
        <title>Flavobacterium sp., isolated from activated sludge.</title>
        <authorList>
            <person name="Ran Q."/>
        </authorList>
    </citation>
    <scope>NUCLEOTIDE SEQUENCE [LARGE SCALE GENOMIC DNA]</scope>
    <source>
        <strain evidence="2 3">HXWNR70</strain>
    </source>
</reference>
<evidence type="ECO:0008006" key="4">
    <source>
        <dbReference type="Google" id="ProtNLM"/>
    </source>
</evidence>
<sequence>MKPFDLQNDPKITSGFKTPDKYFDTFEDRLMQKLDLTKQEEIKVLSLWQRKAFWYSGVAAILMIALGTWMYFTQNSVEEMIFPSEYLAHESDITTEEIAVYLTDEDIAAIENEMNVVDETTETYINEYLN</sequence>
<evidence type="ECO:0000313" key="3">
    <source>
        <dbReference type="Proteomes" id="UP001317191"/>
    </source>
</evidence>
<protein>
    <recommendedName>
        <fullName evidence="4">DUF3379 domain-containing protein</fullName>
    </recommendedName>
</protein>
<evidence type="ECO:0000313" key="2">
    <source>
        <dbReference type="EMBL" id="MCL9808701.1"/>
    </source>
</evidence>
<name>A0ABT0TMJ8_9FLAO</name>
<dbReference type="EMBL" id="JAMLJM010000002">
    <property type="protein sequence ID" value="MCL9808701.1"/>
    <property type="molecule type" value="Genomic_DNA"/>
</dbReference>
<proteinExistence type="predicted"/>
<gene>
    <name evidence="2" type="ORF">NAT50_04945</name>
</gene>
<organism evidence="2 3">
    <name type="scientific">Flavobacterium luminosum</name>
    <dbReference type="NCBI Taxonomy" id="2949086"/>
    <lineage>
        <taxon>Bacteria</taxon>
        <taxon>Pseudomonadati</taxon>
        <taxon>Bacteroidota</taxon>
        <taxon>Flavobacteriia</taxon>
        <taxon>Flavobacteriales</taxon>
        <taxon>Flavobacteriaceae</taxon>
        <taxon>Flavobacterium</taxon>
    </lineage>
</organism>
<evidence type="ECO:0000256" key="1">
    <source>
        <dbReference type="SAM" id="Phobius"/>
    </source>
</evidence>
<accession>A0ABT0TMJ8</accession>
<keyword evidence="1" id="KW-1133">Transmembrane helix</keyword>
<feature type="transmembrane region" description="Helical" evidence="1">
    <location>
        <begin position="52"/>
        <end position="72"/>
    </location>
</feature>